<accession>A0A0A0KEY0</accession>
<sequence>MELIQDSKVEAILGPESSSQAYFIVQLGDKAEVPIISFAPKISTLSYLKSSYFFRVAQNRSSQVYAISDILKAFGLREIIAIYEDNEFAKWIVANLIDALQDIKGRVRRNIIDTTTSTNELGMMSEGYVWILTDATANMLNTFNISTLSSMQGVLGVKTYIPKAETLNNFTSQWRRKFRQDNSSIHDPQVNVYGLWVYIFVHMLWTLP</sequence>
<evidence type="ECO:0000256" key="1">
    <source>
        <dbReference type="ARBA" id="ARBA00004370"/>
    </source>
</evidence>
<reference evidence="6 7" key="3">
    <citation type="journal article" date="2010" name="BMC Genomics">
        <title>Transcriptome sequencing and comparative analysis of cucumber flowers with different sex types.</title>
        <authorList>
            <person name="Guo S."/>
            <person name="Zheng Y."/>
            <person name="Joung J.G."/>
            <person name="Liu S."/>
            <person name="Zhang Z."/>
            <person name="Crasta O.R."/>
            <person name="Sobral B.W."/>
            <person name="Xu Y."/>
            <person name="Huang S."/>
            <person name="Fei Z."/>
        </authorList>
    </citation>
    <scope>NUCLEOTIDE SEQUENCE [LARGE SCALE GENOMIC DNA]</scope>
    <source>
        <strain evidence="7">cv. 9930</strain>
    </source>
</reference>
<keyword evidence="4" id="KW-0472">Membrane</keyword>
<evidence type="ECO:0000313" key="6">
    <source>
        <dbReference type="EMBL" id="KGN47384.1"/>
    </source>
</evidence>
<dbReference type="InterPro" id="IPR001828">
    <property type="entry name" value="ANF_lig-bd_rcpt"/>
</dbReference>
<reference evidence="6 7" key="1">
    <citation type="journal article" date="2009" name="Nat. Genet.">
        <title>The genome of the cucumber, Cucumis sativus L.</title>
        <authorList>
            <person name="Huang S."/>
            <person name="Li R."/>
            <person name="Zhang Z."/>
            <person name="Li L."/>
            <person name="Gu X."/>
            <person name="Fan W."/>
            <person name="Lucas W.J."/>
            <person name="Wang X."/>
            <person name="Xie B."/>
            <person name="Ni P."/>
            <person name="Ren Y."/>
            <person name="Zhu H."/>
            <person name="Li J."/>
            <person name="Lin K."/>
            <person name="Jin W."/>
            <person name="Fei Z."/>
            <person name="Li G."/>
            <person name="Staub J."/>
            <person name="Kilian A."/>
            <person name="van der Vossen E.A."/>
            <person name="Wu Y."/>
            <person name="Guo J."/>
            <person name="He J."/>
            <person name="Jia Z."/>
            <person name="Ren Y."/>
            <person name="Tian G."/>
            <person name="Lu Y."/>
            <person name="Ruan J."/>
            <person name="Qian W."/>
            <person name="Wang M."/>
            <person name="Huang Q."/>
            <person name="Li B."/>
            <person name="Xuan Z."/>
            <person name="Cao J."/>
            <person name="Asan"/>
            <person name="Wu Z."/>
            <person name="Zhang J."/>
            <person name="Cai Q."/>
            <person name="Bai Y."/>
            <person name="Zhao B."/>
            <person name="Han Y."/>
            <person name="Li Y."/>
            <person name="Li X."/>
            <person name="Wang S."/>
            <person name="Shi Q."/>
            <person name="Liu S."/>
            <person name="Cho W.K."/>
            <person name="Kim J.Y."/>
            <person name="Xu Y."/>
            <person name="Heller-Uszynska K."/>
            <person name="Miao H."/>
            <person name="Cheng Z."/>
            <person name="Zhang S."/>
            <person name="Wu J."/>
            <person name="Yang Y."/>
            <person name="Kang H."/>
            <person name="Li M."/>
            <person name="Liang H."/>
            <person name="Ren X."/>
            <person name="Shi Z."/>
            <person name="Wen M."/>
            <person name="Jian M."/>
            <person name="Yang H."/>
            <person name="Zhang G."/>
            <person name="Yang Z."/>
            <person name="Chen R."/>
            <person name="Liu S."/>
            <person name="Li J."/>
            <person name="Ma L."/>
            <person name="Liu H."/>
            <person name="Zhou Y."/>
            <person name="Zhao J."/>
            <person name="Fang X."/>
            <person name="Li G."/>
            <person name="Fang L."/>
            <person name="Li Y."/>
            <person name="Liu D."/>
            <person name="Zheng H."/>
            <person name="Zhang Y."/>
            <person name="Qin N."/>
            <person name="Li Z."/>
            <person name="Yang G."/>
            <person name="Yang S."/>
            <person name="Bolund L."/>
            <person name="Kristiansen K."/>
            <person name="Zheng H."/>
            <person name="Li S."/>
            <person name="Zhang X."/>
            <person name="Yang H."/>
            <person name="Wang J."/>
            <person name="Sun R."/>
            <person name="Zhang B."/>
            <person name="Jiang S."/>
            <person name="Wang J."/>
            <person name="Du Y."/>
            <person name="Li S."/>
        </authorList>
    </citation>
    <scope>NUCLEOTIDE SEQUENCE [LARGE SCALE GENOMIC DNA]</scope>
    <source>
        <strain evidence="7">cv. 9930</strain>
    </source>
</reference>
<protein>
    <recommendedName>
        <fullName evidence="5">Receptor ligand binding region domain-containing protein</fullName>
    </recommendedName>
</protein>
<dbReference type="InterPro" id="IPR028082">
    <property type="entry name" value="Peripla_BP_I"/>
</dbReference>
<feature type="domain" description="Receptor ligand binding region" evidence="5">
    <location>
        <begin position="118"/>
        <end position="204"/>
    </location>
</feature>
<keyword evidence="2" id="KW-0812">Transmembrane</keyword>
<evidence type="ECO:0000256" key="3">
    <source>
        <dbReference type="ARBA" id="ARBA00022989"/>
    </source>
</evidence>
<reference evidence="6 7" key="2">
    <citation type="journal article" date="2009" name="PLoS ONE">
        <title>An integrated genetic and cytogenetic map of the cucumber genome.</title>
        <authorList>
            <person name="Ren Y."/>
            <person name="Zhang Z."/>
            <person name="Liu J."/>
            <person name="Staub J.E."/>
            <person name="Han Y."/>
            <person name="Cheng Z."/>
            <person name="Li X."/>
            <person name="Lu J."/>
            <person name="Miao H."/>
            <person name="Kang H."/>
            <person name="Xie B."/>
            <person name="Gu X."/>
            <person name="Wang X."/>
            <person name="Du Y."/>
            <person name="Jin W."/>
            <person name="Huang S."/>
        </authorList>
    </citation>
    <scope>NUCLEOTIDE SEQUENCE [LARGE SCALE GENOMIC DNA]</scope>
    <source>
        <strain evidence="7">cv. 9930</strain>
    </source>
</reference>
<dbReference type="InterPro" id="IPR015683">
    <property type="entry name" value="Ionotropic_Glu_rcpt"/>
</dbReference>
<keyword evidence="3" id="KW-1133">Transmembrane helix</keyword>
<evidence type="ECO:0000313" key="7">
    <source>
        <dbReference type="Proteomes" id="UP000029981"/>
    </source>
</evidence>
<dbReference type="PANTHER" id="PTHR34836:SF1">
    <property type="entry name" value="OS09G0428600 PROTEIN"/>
    <property type="match status" value="1"/>
</dbReference>
<dbReference type="OMA" id="DNEFAKW"/>
<dbReference type="EMBL" id="CM002927">
    <property type="protein sequence ID" value="KGN47384.1"/>
    <property type="molecule type" value="Genomic_DNA"/>
</dbReference>
<name>A0A0A0KEY0_CUCSA</name>
<dbReference type="Pfam" id="PF01094">
    <property type="entry name" value="ANF_receptor"/>
    <property type="match status" value="2"/>
</dbReference>
<dbReference type="Gramene" id="KGN47384">
    <property type="protein sequence ID" value="KGN47384"/>
    <property type="gene ID" value="Csa_6G308930"/>
</dbReference>
<evidence type="ECO:0000256" key="4">
    <source>
        <dbReference type="ARBA" id="ARBA00023136"/>
    </source>
</evidence>
<dbReference type="AlphaFoldDB" id="A0A0A0KEY0"/>
<keyword evidence="7" id="KW-1185">Reference proteome</keyword>
<evidence type="ECO:0000259" key="5">
    <source>
        <dbReference type="Pfam" id="PF01094"/>
    </source>
</evidence>
<gene>
    <name evidence="6" type="ORF">Csa_6G308930</name>
</gene>
<evidence type="ECO:0000256" key="2">
    <source>
        <dbReference type="ARBA" id="ARBA00022692"/>
    </source>
</evidence>
<dbReference type="PANTHER" id="PTHR34836">
    <property type="entry name" value="OS06G0188250 PROTEIN"/>
    <property type="match status" value="1"/>
</dbReference>
<feature type="domain" description="Receptor ligand binding region" evidence="5">
    <location>
        <begin position="2"/>
        <end position="108"/>
    </location>
</feature>
<reference evidence="6 7" key="4">
    <citation type="journal article" date="2011" name="BMC Genomics">
        <title>RNA-Seq improves annotation of protein-coding genes in the cucumber genome.</title>
        <authorList>
            <person name="Li Z."/>
            <person name="Zhang Z."/>
            <person name="Yan P."/>
            <person name="Huang S."/>
            <person name="Fei Z."/>
            <person name="Lin K."/>
        </authorList>
    </citation>
    <scope>NUCLEOTIDE SEQUENCE [LARGE SCALE GENOMIC DNA]</scope>
    <source>
        <strain evidence="7">cv. 9930</strain>
    </source>
</reference>
<dbReference type="SUPFAM" id="SSF53822">
    <property type="entry name" value="Periplasmic binding protein-like I"/>
    <property type="match status" value="1"/>
</dbReference>
<dbReference type="Gene3D" id="3.40.50.2300">
    <property type="match status" value="3"/>
</dbReference>
<dbReference type="GO" id="GO:0016020">
    <property type="term" value="C:membrane"/>
    <property type="evidence" value="ECO:0007669"/>
    <property type="project" value="UniProtKB-SubCell"/>
</dbReference>
<dbReference type="Proteomes" id="UP000029981">
    <property type="component" value="Chromosome 6"/>
</dbReference>
<organism evidence="6 7">
    <name type="scientific">Cucumis sativus</name>
    <name type="common">Cucumber</name>
    <dbReference type="NCBI Taxonomy" id="3659"/>
    <lineage>
        <taxon>Eukaryota</taxon>
        <taxon>Viridiplantae</taxon>
        <taxon>Streptophyta</taxon>
        <taxon>Embryophyta</taxon>
        <taxon>Tracheophyta</taxon>
        <taxon>Spermatophyta</taxon>
        <taxon>Magnoliopsida</taxon>
        <taxon>eudicotyledons</taxon>
        <taxon>Gunneridae</taxon>
        <taxon>Pentapetalae</taxon>
        <taxon>rosids</taxon>
        <taxon>fabids</taxon>
        <taxon>Cucurbitales</taxon>
        <taxon>Cucurbitaceae</taxon>
        <taxon>Benincaseae</taxon>
        <taxon>Cucumis</taxon>
    </lineage>
</organism>
<proteinExistence type="predicted"/>
<comment type="subcellular location">
    <subcellularLocation>
        <location evidence="1">Membrane</location>
    </subcellularLocation>
</comment>